<accession>A0A918QMV5</accession>
<dbReference type="EMBL" id="BMWG01000029">
    <property type="protein sequence ID" value="GGZ59743.1"/>
    <property type="molecule type" value="Genomic_DNA"/>
</dbReference>
<feature type="compositionally biased region" description="Basic residues" evidence="1">
    <location>
        <begin position="12"/>
        <end position="23"/>
    </location>
</feature>
<feature type="transmembrane region" description="Helical" evidence="2">
    <location>
        <begin position="42"/>
        <end position="59"/>
    </location>
</feature>
<organism evidence="3 4">
    <name type="scientific">Streptomyces inusitatus</name>
    <dbReference type="NCBI Taxonomy" id="68221"/>
    <lineage>
        <taxon>Bacteria</taxon>
        <taxon>Bacillati</taxon>
        <taxon>Actinomycetota</taxon>
        <taxon>Actinomycetes</taxon>
        <taxon>Kitasatosporales</taxon>
        <taxon>Streptomycetaceae</taxon>
        <taxon>Streptomyces</taxon>
    </lineage>
</organism>
<protein>
    <submittedName>
        <fullName evidence="3">Uncharacterized protein</fullName>
    </submittedName>
</protein>
<keyword evidence="2" id="KW-0472">Membrane</keyword>
<dbReference type="Proteomes" id="UP000630936">
    <property type="component" value="Unassembled WGS sequence"/>
</dbReference>
<evidence type="ECO:0000256" key="1">
    <source>
        <dbReference type="SAM" id="MobiDB-lite"/>
    </source>
</evidence>
<proteinExistence type="predicted"/>
<reference evidence="3" key="2">
    <citation type="submission" date="2020-09" db="EMBL/GenBank/DDBJ databases">
        <authorList>
            <person name="Sun Q."/>
            <person name="Ohkuma M."/>
        </authorList>
    </citation>
    <scope>NUCLEOTIDE SEQUENCE</scope>
    <source>
        <strain evidence="3">JCM 4988</strain>
    </source>
</reference>
<sequence length="90" mass="10066">MRNGRNMQVRGASRRAGGRRRGGAARDVASAAHGMRGMLREFRWIFIALILIVGVVGGVKVQNDAPLYIDGDYFKIHIEAPSREIREMNK</sequence>
<name>A0A918QMV5_9ACTN</name>
<comment type="caution">
    <text evidence="3">The sequence shown here is derived from an EMBL/GenBank/DDBJ whole genome shotgun (WGS) entry which is preliminary data.</text>
</comment>
<feature type="region of interest" description="Disordered" evidence="1">
    <location>
        <begin position="1"/>
        <end position="26"/>
    </location>
</feature>
<keyword evidence="2" id="KW-1133">Transmembrane helix</keyword>
<keyword evidence="4" id="KW-1185">Reference proteome</keyword>
<reference evidence="3" key="1">
    <citation type="journal article" date="2014" name="Int. J. Syst. Evol. Microbiol.">
        <title>Complete genome sequence of Corynebacterium casei LMG S-19264T (=DSM 44701T), isolated from a smear-ripened cheese.</title>
        <authorList>
            <consortium name="US DOE Joint Genome Institute (JGI-PGF)"/>
            <person name="Walter F."/>
            <person name="Albersmeier A."/>
            <person name="Kalinowski J."/>
            <person name="Ruckert C."/>
        </authorList>
    </citation>
    <scope>NUCLEOTIDE SEQUENCE</scope>
    <source>
        <strain evidence="3">JCM 4988</strain>
    </source>
</reference>
<dbReference type="AlphaFoldDB" id="A0A918QMV5"/>
<evidence type="ECO:0000313" key="3">
    <source>
        <dbReference type="EMBL" id="GGZ59743.1"/>
    </source>
</evidence>
<evidence type="ECO:0000256" key="2">
    <source>
        <dbReference type="SAM" id="Phobius"/>
    </source>
</evidence>
<gene>
    <name evidence="3" type="ORF">GCM10010387_61890</name>
</gene>
<keyword evidence="2" id="KW-0812">Transmembrane</keyword>
<evidence type="ECO:0000313" key="4">
    <source>
        <dbReference type="Proteomes" id="UP000630936"/>
    </source>
</evidence>